<evidence type="ECO:0000313" key="10">
    <source>
        <dbReference type="EMBL" id="APD73526.1"/>
    </source>
</evidence>
<evidence type="ECO:0000256" key="7">
    <source>
        <dbReference type="SAM" id="MobiDB-lite"/>
    </source>
</evidence>
<dbReference type="GO" id="GO:0005886">
    <property type="term" value="C:plasma membrane"/>
    <property type="evidence" value="ECO:0007669"/>
    <property type="project" value="UniProtKB-SubCell"/>
</dbReference>
<evidence type="ECO:0000256" key="6">
    <source>
        <dbReference type="ARBA" id="ARBA00023288"/>
    </source>
</evidence>
<evidence type="ECO:0000256" key="8">
    <source>
        <dbReference type="SAM" id="SignalP"/>
    </source>
</evidence>
<dbReference type="Pfam" id="PF00913">
    <property type="entry name" value="Trypan_glycop"/>
    <property type="match status" value="1"/>
</dbReference>
<proteinExistence type="predicted"/>
<name>A0A1J0R6M9_9TRYP</name>
<feature type="domain" description="Trypanosome variant surface glycoprotein A-type N-terminal" evidence="9">
    <location>
        <begin position="10"/>
        <end position="378"/>
    </location>
</feature>
<keyword evidence="5" id="KW-0325">Glycoprotein</keyword>
<dbReference type="VEuPathDB" id="TriTrypDB:Tb427_000426600"/>
<feature type="chain" id="PRO_5013153574" evidence="8">
    <location>
        <begin position="24"/>
        <end position="424"/>
    </location>
</feature>
<dbReference type="EMBL" id="KX699570">
    <property type="protein sequence ID" value="APD73526.1"/>
    <property type="molecule type" value="Genomic_DNA"/>
</dbReference>
<dbReference type="GO" id="GO:0042783">
    <property type="term" value="P:symbiont-mediated evasion of host immune response"/>
    <property type="evidence" value="ECO:0007669"/>
    <property type="project" value="InterPro"/>
</dbReference>
<keyword evidence="2" id="KW-1003">Cell membrane</keyword>
<dbReference type="InterPro" id="IPR001812">
    <property type="entry name" value="Trypano_VSG_A_N_dom"/>
</dbReference>
<protein>
    <submittedName>
        <fullName evidence="10">Variant surface glycoprotein 1125.1299</fullName>
    </submittedName>
</protein>
<keyword evidence="6" id="KW-0449">Lipoprotein</keyword>
<dbReference type="GO" id="GO:0098552">
    <property type="term" value="C:side of membrane"/>
    <property type="evidence" value="ECO:0007669"/>
    <property type="project" value="UniProtKB-KW"/>
</dbReference>
<feature type="region of interest" description="Disordered" evidence="7">
    <location>
        <begin position="395"/>
        <end position="424"/>
    </location>
</feature>
<reference evidence="10" key="1">
    <citation type="submission" date="2016-08" db="EMBL/GenBank/DDBJ databases">
        <title>VSG repertoire of Trypanosoma brucei EATRO 1125.</title>
        <authorList>
            <person name="Cross G.A."/>
        </authorList>
    </citation>
    <scope>NUCLEOTIDE SEQUENCE</scope>
    <source>
        <strain evidence="10">EATRO 1125</strain>
    </source>
</reference>
<evidence type="ECO:0000256" key="2">
    <source>
        <dbReference type="ARBA" id="ARBA00022475"/>
    </source>
</evidence>
<feature type="signal peptide" evidence="8">
    <location>
        <begin position="1"/>
        <end position="23"/>
    </location>
</feature>
<evidence type="ECO:0000259" key="9">
    <source>
        <dbReference type="Pfam" id="PF00913"/>
    </source>
</evidence>
<evidence type="ECO:0000256" key="4">
    <source>
        <dbReference type="ARBA" id="ARBA00023136"/>
    </source>
</evidence>
<dbReference type="VEuPathDB" id="TriTrypDB:Tb927.9.900"/>
<keyword evidence="8" id="KW-0732">Signal</keyword>
<dbReference type="SUPFAM" id="SSF58087">
    <property type="entry name" value="Variant surface glycoprotein (N-terminal domain)"/>
    <property type="match status" value="1"/>
</dbReference>
<comment type="subcellular location">
    <subcellularLocation>
        <location evidence="1">Cell membrane</location>
        <topology evidence="1">Lipid-anchor</topology>
        <topology evidence="1">GPI-anchor</topology>
    </subcellularLocation>
</comment>
<evidence type="ECO:0000256" key="5">
    <source>
        <dbReference type="ARBA" id="ARBA00023180"/>
    </source>
</evidence>
<evidence type="ECO:0000256" key="1">
    <source>
        <dbReference type="ARBA" id="ARBA00004609"/>
    </source>
</evidence>
<organism evidence="10">
    <name type="scientific">Trypanosoma brucei</name>
    <dbReference type="NCBI Taxonomy" id="5691"/>
    <lineage>
        <taxon>Eukaryota</taxon>
        <taxon>Discoba</taxon>
        <taxon>Euglenozoa</taxon>
        <taxon>Kinetoplastea</taxon>
        <taxon>Metakinetoplastina</taxon>
        <taxon>Trypanosomatida</taxon>
        <taxon>Trypanosomatidae</taxon>
        <taxon>Trypanosoma</taxon>
    </lineage>
</organism>
<dbReference type="Gene3D" id="3.90.150.10">
    <property type="entry name" value="Variant Surface Glycoprotein, subunit A domain 1"/>
    <property type="match status" value="1"/>
</dbReference>
<dbReference type="AlphaFoldDB" id="A0A1J0R6M9"/>
<keyword evidence="3" id="KW-0336">GPI-anchor</keyword>
<evidence type="ECO:0000256" key="3">
    <source>
        <dbReference type="ARBA" id="ARBA00022622"/>
    </source>
</evidence>
<dbReference type="Gene3D" id="1.10.470.10">
    <property type="entry name" value="Variant Surface Glycoprotein, subunit A, domain 2"/>
    <property type="match status" value="1"/>
</dbReference>
<keyword evidence="4" id="KW-0472">Membrane</keyword>
<accession>A0A1J0R6M9</accession>
<sequence length="424" mass="44981">MTLKQITSALLTCVAIALQAVKADPAHAIKQSKWKAICDVGNDASKLATYALNNVKAPATLAKADVTKLLRALVYNTGNSTETSTTATKTATAFLGRQVEEDLAYYQGPEVAEDVTSARNGGRLEGAINEFISVHADATAGNKGCLSGNDNGGNPVESYTTLTTKHSNCKMSWSTVPQQTGDITKITAAGLAAPFSDKVEHGDLTAGDKACDINSVPANFKLNDGQTGVNVNGHRPKMAGGLLTIEATNGLVGVPHAASASSDDHPYIKHAALGVKRGRRAGPTADTTTVKGALQSASFMQAARRHILGKDENDDSADNQLEGKVKAVFKTDDGISKLIDTNINDMPISGILKNSPNLKKLGDVTDINQLLELYFHYSDLNKQRLQEAAKKLQDLETKAGTKSATDKEKECNTKGNDKQEECKN</sequence>